<evidence type="ECO:0000313" key="4">
    <source>
        <dbReference type="Proteomes" id="UP000295783"/>
    </source>
</evidence>
<dbReference type="OrthoDB" id="9781639at2"/>
<keyword evidence="4" id="KW-1185">Reference proteome</keyword>
<dbReference type="RefSeq" id="WP_133612082.1">
    <property type="nucleotide sequence ID" value="NZ_SNYW01000006.1"/>
</dbReference>
<dbReference type="InterPro" id="IPR003760">
    <property type="entry name" value="PnrA-like"/>
</dbReference>
<dbReference type="EMBL" id="SNYW01000006">
    <property type="protein sequence ID" value="TDQ84017.1"/>
    <property type="molecule type" value="Genomic_DNA"/>
</dbReference>
<reference evidence="3 4" key="1">
    <citation type="submission" date="2019-03" db="EMBL/GenBank/DDBJ databases">
        <title>Genomic Encyclopedia of Type Strains, Phase III (KMG-III): the genomes of soil and plant-associated and newly described type strains.</title>
        <authorList>
            <person name="Whitman W."/>
        </authorList>
    </citation>
    <scope>NUCLEOTIDE SEQUENCE [LARGE SCALE GENOMIC DNA]</scope>
    <source>
        <strain evidence="3 4">CGMCC 1.7660</strain>
    </source>
</reference>
<evidence type="ECO:0000313" key="3">
    <source>
        <dbReference type="EMBL" id="TDQ84017.1"/>
    </source>
</evidence>
<dbReference type="PROSITE" id="PS51318">
    <property type="entry name" value="TAT"/>
    <property type="match status" value="1"/>
</dbReference>
<dbReference type="PANTHER" id="PTHR43208:SF1">
    <property type="entry name" value="ABC TRANSPORTER SUBSTRATE-BINDING PROTEIN"/>
    <property type="match status" value="1"/>
</dbReference>
<evidence type="ECO:0000256" key="1">
    <source>
        <dbReference type="ARBA" id="ARBA00022729"/>
    </source>
</evidence>
<keyword evidence="1" id="KW-0732">Signal</keyword>
<dbReference type="InterPro" id="IPR006311">
    <property type="entry name" value="TAT_signal"/>
</dbReference>
<organism evidence="3 4">
    <name type="scientific">Dongia mobilis</name>
    <dbReference type="NCBI Taxonomy" id="578943"/>
    <lineage>
        <taxon>Bacteria</taxon>
        <taxon>Pseudomonadati</taxon>
        <taxon>Pseudomonadota</taxon>
        <taxon>Alphaproteobacteria</taxon>
        <taxon>Rhodospirillales</taxon>
        <taxon>Dongiaceae</taxon>
        <taxon>Dongia</taxon>
    </lineage>
</organism>
<gene>
    <name evidence="3" type="ORF">A8950_0563</name>
</gene>
<dbReference type="Pfam" id="PF02608">
    <property type="entry name" value="Bmp"/>
    <property type="match status" value="1"/>
</dbReference>
<dbReference type="Proteomes" id="UP000295783">
    <property type="component" value="Unassembled WGS sequence"/>
</dbReference>
<protein>
    <submittedName>
        <fullName evidence="3">Nucleoside-binding protein</fullName>
    </submittedName>
</protein>
<evidence type="ECO:0000259" key="2">
    <source>
        <dbReference type="Pfam" id="PF02608"/>
    </source>
</evidence>
<comment type="caution">
    <text evidence="3">The sequence shown here is derived from an EMBL/GenBank/DDBJ whole genome shotgun (WGS) entry which is preliminary data.</text>
</comment>
<dbReference type="Gene3D" id="3.40.50.2300">
    <property type="match status" value="2"/>
</dbReference>
<dbReference type="CDD" id="cd19963">
    <property type="entry name" value="PBP1_BMP-like"/>
    <property type="match status" value="1"/>
</dbReference>
<name>A0A4R6WWG3_9PROT</name>
<dbReference type="PANTHER" id="PTHR43208">
    <property type="entry name" value="ABC TRANSPORTER SUBSTRATE-BINDING PROTEIN"/>
    <property type="match status" value="1"/>
</dbReference>
<dbReference type="AlphaFoldDB" id="A0A4R6WWG3"/>
<dbReference type="InterPro" id="IPR052910">
    <property type="entry name" value="ABC-Purine-Binding"/>
</dbReference>
<proteinExistence type="predicted"/>
<accession>A0A4R6WWG3</accession>
<sequence length="360" mass="38836">MLIKRRTFTKALGAGLAAGALPAFGHQARAADFKAGYVYVGPIGDHGWSYQHDQGRLAADKALGITSTYVEKVPEGADAERVIRELAETGHGIIFTTSFGFMDPTLKVARDYPEVKFEHATGYKRADNVSTYNIRFYEARYIQGVIAGKMSTSGVVGYIGSIPIPEVIMGMNAFILGMRSVNPQGRIKQVFINSWYDPGKEADAAKALLDQGADIIAQHTDSPAPLQVAQERGLKGFGQASDMIKFAPDAQLTSAVDFWDDYYTERTKAAMEGSWASHDVWGGLKSGMLHMAPYANMPDDVKQMAMATEADIRDGKLTIFKGPINAQDGSAKVAAGEVLDDGAIAGMDWLAQGVEGDLPK</sequence>
<dbReference type="GO" id="GO:0005886">
    <property type="term" value="C:plasma membrane"/>
    <property type="evidence" value="ECO:0007669"/>
    <property type="project" value="InterPro"/>
</dbReference>
<feature type="domain" description="ABC transporter substrate-binding protein PnrA-like" evidence="2">
    <location>
        <begin position="34"/>
        <end position="301"/>
    </location>
</feature>